<accession>A0A0W8FNY2</accession>
<protein>
    <submittedName>
        <fullName evidence="2">Uncharacterized protein</fullName>
    </submittedName>
</protein>
<keyword evidence="1" id="KW-1133">Transmembrane helix</keyword>
<reference evidence="2" key="1">
    <citation type="journal article" date="2015" name="Proc. Natl. Acad. Sci. U.S.A.">
        <title>Networks of energetic and metabolic interactions define dynamics in microbial communities.</title>
        <authorList>
            <person name="Embree M."/>
            <person name="Liu J.K."/>
            <person name="Al-Bassam M.M."/>
            <person name="Zengler K."/>
        </authorList>
    </citation>
    <scope>NUCLEOTIDE SEQUENCE</scope>
</reference>
<gene>
    <name evidence="2" type="ORF">ASZ90_007857</name>
</gene>
<dbReference type="AlphaFoldDB" id="A0A0W8FNY2"/>
<keyword evidence="1" id="KW-0472">Membrane</keyword>
<feature type="transmembrane region" description="Helical" evidence="1">
    <location>
        <begin position="65"/>
        <end position="85"/>
    </location>
</feature>
<name>A0A0W8FNY2_9ZZZZ</name>
<comment type="caution">
    <text evidence="2">The sequence shown here is derived from an EMBL/GenBank/DDBJ whole genome shotgun (WGS) entry which is preliminary data.</text>
</comment>
<feature type="transmembrane region" description="Helical" evidence="1">
    <location>
        <begin position="6"/>
        <end position="29"/>
    </location>
</feature>
<evidence type="ECO:0000256" key="1">
    <source>
        <dbReference type="SAM" id="Phobius"/>
    </source>
</evidence>
<organism evidence="2">
    <name type="scientific">hydrocarbon metagenome</name>
    <dbReference type="NCBI Taxonomy" id="938273"/>
    <lineage>
        <taxon>unclassified sequences</taxon>
        <taxon>metagenomes</taxon>
        <taxon>ecological metagenomes</taxon>
    </lineage>
</organism>
<proteinExistence type="predicted"/>
<keyword evidence="1" id="KW-0812">Transmembrane</keyword>
<dbReference type="EMBL" id="LNQE01000974">
    <property type="protein sequence ID" value="KUG22318.1"/>
    <property type="molecule type" value="Genomic_DNA"/>
</dbReference>
<feature type="transmembrane region" description="Helical" evidence="1">
    <location>
        <begin position="36"/>
        <end position="53"/>
    </location>
</feature>
<sequence>MFNNKLFWSLFMMPGAILGWIFTIFGFVCPIENETVRILWIVVACIFCIGHPVELLTSIPIGKKAGISTGTIVLKTLIFGFTWWVPVKMGVLDK</sequence>
<evidence type="ECO:0000313" key="2">
    <source>
        <dbReference type="EMBL" id="KUG22318.1"/>
    </source>
</evidence>